<dbReference type="InterPro" id="IPR046867">
    <property type="entry name" value="AldOxase/xan_DH_MoCoBD2"/>
</dbReference>
<dbReference type="InterPro" id="IPR016208">
    <property type="entry name" value="Ald_Oxase/xanthine_DH-like"/>
</dbReference>
<evidence type="ECO:0000313" key="3">
    <source>
        <dbReference type="Proteomes" id="UP001160301"/>
    </source>
</evidence>
<dbReference type="Pfam" id="PF20256">
    <property type="entry name" value="MoCoBD_2"/>
    <property type="match status" value="1"/>
</dbReference>
<dbReference type="InterPro" id="IPR036856">
    <property type="entry name" value="Ald_Oxase/Xan_DH_a/b_sf"/>
</dbReference>
<dbReference type="RefSeq" id="WP_284721672.1">
    <property type="nucleotide sequence ID" value="NZ_JARZHI010000078.1"/>
</dbReference>
<evidence type="ECO:0000313" key="2">
    <source>
        <dbReference type="EMBL" id="MDI1436300.1"/>
    </source>
</evidence>
<comment type="caution">
    <text evidence="2">The sequence shown here is derived from an EMBL/GenBank/DDBJ whole genome shotgun (WGS) entry which is preliminary data.</text>
</comment>
<accession>A0ABT6P6P9</accession>
<dbReference type="Gene3D" id="3.30.365.10">
    <property type="entry name" value="Aldehyde oxidase/xanthine dehydrogenase, molybdopterin binding domain"/>
    <property type="match status" value="4"/>
</dbReference>
<proteinExistence type="predicted"/>
<sequence length="789" mass="84329">MTSTIRAAWSSSPTAFEAFSIDTIRGIVSPAMTTAAQNASSARPPFIGTNVPRTDGASKVTGRAAYVDDLPREPGELFGATVRSPVPRARLRGITLDPAFDWSDVTVVRASDLAVNEVQCISAEQPILAADQIRHAYEPIVLLACADKRKLAQAMRAVKLDLEPLTPVLDPEQSLAKADVIWGEDNVHKRFSITKGRADLPDASASAAAIDAAIAGCEVVVRGRYTTHHQEQLYIEPQGVIAHWDEKGVHLTGSLQCPYYVHKALVHGFKLAADQVHVTQAVTGGGFGGKEEYPSVIALHAALLAQKSGKPVRMIYDRKEDIEATTKRHPAICEIVSGCDRDGTLRALSIRILMDGGAYMTLTPVVLSRGALHAAGVYRWDDVRIDAIAVATNTPPNGAFRGFGAPQTIWAIERHLDRVAEELGRDPMDLKAQNMLREGDTTATGQTLRGSVGVAECVDKALAASGYHDKRKRPPAVRGRVARGIGASVFMHGAGFTGSGEKYLKGRVAVDLLPGGRLRIRTASTDIGQGTETVFRQIVADAAGVRLEDVDFAVPSTSYVPDSGPTVASRTVMVVGGIVERAAREVAARVRAEQEASGGDFVTAADRLLTKEREVTALVQYEHPGWVTWDDSTYKGDAYPVYGYACDVAEVEVDLDTLEVTVTGFWSATDVGKAIHPVMCKGQIEGGSLQAIGWALWEDVVWKNGLIQNPRMTNYIIPTALDAPPMHVDLVEAPYAYGPGGGAKGVGELPMDGGAPAIAAAVAHATGIFARDLPLLPERLLELQTSPKG</sequence>
<keyword evidence="3" id="KW-1185">Reference proteome</keyword>
<organism evidence="2 3">
    <name type="scientific">Polyangium sorediatum</name>
    <dbReference type="NCBI Taxonomy" id="889274"/>
    <lineage>
        <taxon>Bacteria</taxon>
        <taxon>Pseudomonadati</taxon>
        <taxon>Myxococcota</taxon>
        <taxon>Polyangia</taxon>
        <taxon>Polyangiales</taxon>
        <taxon>Polyangiaceae</taxon>
        <taxon>Polyangium</taxon>
    </lineage>
</organism>
<reference evidence="2 3" key="1">
    <citation type="submission" date="2023-04" db="EMBL/GenBank/DDBJ databases">
        <title>The genome sequence of Polyangium sorediatum DSM14670.</title>
        <authorList>
            <person name="Zhang X."/>
        </authorList>
    </citation>
    <scope>NUCLEOTIDE SEQUENCE [LARGE SCALE GENOMIC DNA]</scope>
    <source>
        <strain evidence="2 3">DSM 14670</strain>
    </source>
</reference>
<dbReference type="SUPFAM" id="SSF54665">
    <property type="entry name" value="CO dehydrogenase molybdoprotein N-domain-like"/>
    <property type="match status" value="1"/>
</dbReference>
<dbReference type="PANTHER" id="PTHR11908:SF157">
    <property type="entry name" value="XANTHINE DEHYDROGENASE SUBUNIT D-RELATED"/>
    <property type="match status" value="1"/>
</dbReference>
<feature type="domain" description="Aldehyde oxidase/xanthine dehydrogenase a/b hammerhead" evidence="1">
    <location>
        <begin position="61"/>
        <end position="166"/>
    </location>
</feature>
<gene>
    <name evidence="2" type="ORF">QHF89_42745</name>
</gene>
<dbReference type="Pfam" id="PF02738">
    <property type="entry name" value="MoCoBD_1"/>
    <property type="match status" value="1"/>
</dbReference>
<name>A0ABT6P6P9_9BACT</name>
<protein>
    <submittedName>
        <fullName evidence="2">Xanthine dehydrogenase family protein molybdopterin-binding subunit</fullName>
    </submittedName>
</protein>
<evidence type="ECO:0000259" key="1">
    <source>
        <dbReference type="SMART" id="SM01008"/>
    </source>
</evidence>
<dbReference type="InterPro" id="IPR008274">
    <property type="entry name" value="AldOxase/xan_DH_MoCoBD1"/>
</dbReference>
<dbReference type="PANTHER" id="PTHR11908">
    <property type="entry name" value="XANTHINE DEHYDROGENASE"/>
    <property type="match status" value="1"/>
</dbReference>
<dbReference type="EMBL" id="JARZHI010000078">
    <property type="protein sequence ID" value="MDI1436300.1"/>
    <property type="molecule type" value="Genomic_DNA"/>
</dbReference>
<dbReference type="InterPro" id="IPR000674">
    <property type="entry name" value="Ald_Oxase/Xan_DH_a/b"/>
</dbReference>
<dbReference type="SUPFAM" id="SSF56003">
    <property type="entry name" value="Molybdenum cofactor-binding domain"/>
    <property type="match status" value="1"/>
</dbReference>
<dbReference type="SMART" id="SM01008">
    <property type="entry name" value="Ald_Xan_dh_C"/>
    <property type="match status" value="1"/>
</dbReference>
<dbReference type="Gene3D" id="3.90.1170.50">
    <property type="entry name" value="Aldehyde oxidase/xanthine dehydrogenase, a/b hammerhead"/>
    <property type="match status" value="1"/>
</dbReference>
<dbReference type="Proteomes" id="UP001160301">
    <property type="component" value="Unassembled WGS sequence"/>
</dbReference>
<dbReference type="Pfam" id="PF01315">
    <property type="entry name" value="Ald_Xan_dh_C"/>
    <property type="match status" value="1"/>
</dbReference>
<dbReference type="InterPro" id="IPR037165">
    <property type="entry name" value="AldOxase/xan_DH_Mopterin-bd_sf"/>
</dbReference>